<dbReference type="Gene3D" id="3.30.420.40">
    <property type="match status" value="2"/>
</dbReference>
<keyword evidence="1" id="KW-0418">Kinase</keyword>
<name>A0A2U2PC04_9SPHI</name>
<reference evidence="1 2" key="1">
    <citation type="submission" date="2018-04" db="EMBL/GenBank/DDBJ databases">
        <title>Pedobacter chongqingensis sp. nov., isolated from a rottenly hemp rope.</title>
        <authorList>
            <person name="Cai Y."/>
        </authorList>
    </citation>
    <scope>NUCLEOTIDE SEQUENCE [LARGE SCALE GENOMIC DNA]</scope>
    <source>
        <strain evidence="1 2">FJ4-8</strain>
    </source>
</reference>
<dbReference type="GO" id="GO:0016301">
    <property type="term" value="F:kinase activity"/>
    <property type="evidence" value="ECO:0007669"/>
    <property type="project" value="UniProtKB-KW"/>
</dbReference>
<evidence type="ECO:0000313" key="1">
    <source>
        <dbReference type="EMBL" id="PWG78902.1"/>
    </source>
</evidence>
<accession>A0A2U2PC04</accession>
<dbReference type="PANTHER" id="PTHR43190">
    <property type="entry name" value="N-ACETYL-D-GLUCOSAMINE KINASE"/>
    <property type="match status" value="1"/>
</dbReference>
<dbReference type="RefSeq" id="WP_109417539.1">
    <property type="nucleotide sequence ID" value="NZ_QEAS01000019.1"/>
</dbReference>
<proteinExistence type="predicted"/>
<dbReference type="OrthoDB" id="871343at2"/>
<protein>
    <submittedName>
        <fullName evidence="1">N-acetylglucosamine kinase</fullName>
    </submittedName>
</protein>
<dbReference type="InterPro" id="IPR052519">
    <property type="entry name" value="Euk-type_GlcNAc_Kinase"/>
</dbReference>
<dbReference type="PANTHER" id="PTHR43190:SF3">
    <property type="entry name" value="N-ACETYL-D-GLUCOSAMINE KINASE"/>
    <property type="match status" value="1"/>
</dbReference>
<keyword evidence="2" id="KW-1185">Reference proteome</keyword>
<dbReference type="SUPFAM" id="SSF53067">
    <property type="entry name" value="Actin-like ATPase domain"/>
    <property type="match status" value="2"/>
</dbReference>
<sequence>MILIADGGSTKTHWITTDSSIDFHSEGYNPYYVDEDYIVASLSKSLPQNFNPEDVTELYFYGAGVHNEEKAAILKNAFRKIFSKAQIEIDHDLLAACRALLGNNPGFAAILGTGTNTCLYNGKDIALNIDSAAYILGDEGSGCYMGKRLLKDIIRDTVPPEIKERFNKMYHLSSHEIMDNIYTKPLANRFCAGFVKFFDNNMDNEYCRNLIRSSFTDFFQELVALYPGYQELRFNCIGSVGFYFKDILTSVAAEFGMEVGLILQSPISGLREFHAQKAHMIQE</sequence>
<gene>
    <name evidence="1" type="ORF">DDR33_19810</name>
</gene>
<keyword evidence="1" id="KW-0808">Transferase</keyword>
<comment type="caution">
    <text evidence="1">The sequence shown here is derived from an EMBL/GenBank/DDBJ whole genome shotgun (WGS) entry which is preliminary data.</text>
</comment>
<dbReference type="InterPro" id="IPR043129">
    <property type="entry name" value="ATPase_NBD"/>
</dbReference>
<organism evidence="1 2">
    <name type="scientific">Pararcticibacter amylolyticus</name>
    <dbReference type="NCBI Taxonomy" id="2173175"/>
    <lineage>
        <taxon>Bacteria</taxon>
        <taxon>Pseudomonadati</taxon>
        <taxon>Bacteroidota</taxon>
        <taxon>Sphingobacteriia</taxon>
        <taxon>Sphingobacteriales</taxon>
        <taxon>Sphingobacteriaceae</taxon>
        <taxon>Pararcticibacter</taxon>
    </lineage>
</organism>
<dbReference type="CDD" id="cd24079">
    <property type="entry name" value="ASKHA_NBD_PG1100-like"/>
    <property type="match status" value="1"/>
</dbReference>
<dbReference type="Gene3D" id="1.10.720.160">
    <property type="match status" value="1"/>
</dbReference>
<dbReference type="Proteomes" id="UP000245647">
    <property type="component" value="Unassembled WGS sequence"/>
</dbReference>
<evidence type="ECO:0000313" key="2">
    <source>
        <dbReference type="Proteomes" id="UP000245647"/>
    </source>
</evidence>
<dbReference type="AlphaFoldDB" id="A0A2U2PC04"/>
<dbReference type="EMBL" id="QEAS01000019">
    <property type="protein sequence ID" value="PWG78902.1"/>
    <property type="molecule type" value="Genomic_DNA"/>
</dbReference>